<evidence type="ECO:0000313" key="2">
    <source>
        <dbReference type="Proteomes" id="UP000887566"/>
    </source>
</evidence>
<dbReference type="WBParaSite" id="PSAMB.scaffold7853size6995.g30620.t1">
    <property type="protein sequence ID" value="PSAMB.scaffold7853size6995.g30620.t1"/>
    <property type="gene ID" value="PSAMB.scaffold7853size6995.g30620"/>
</dbReference>
<evidence type="ECO:0000256" key="1">
    <source>
        <dbReference type="SAM" id="Phobius"/>
    </source>
</evidence>
<keyword evidence="1" id="KW-1133">Transmembrane helix</keyword>
<dbReference type="AlphaFoldDB" id="A0A914XE79"/>
<keyword evidence="2" id="KW-1185">Reference proteome</keyword>
<keyword evidence="1" id="KW-0472">Membrane</keyword>
<keyword evidence="1" id="KW-0812">Transmembrane</keyword>
<sequence length="128" mass="13951">MRSLNRRHRRPAPSNGHLHSSVMVVVVGAGSPANSIARRIRAKRPAASGPANPLGLAFSHWKAVSCRAGTNEIESLQQASGRARWEADETHPSLLFLIPKLHPPSSQFATLAFHFISLAFYFLISAFA</sequence>
<dbReference type="Proteomes" id="UP000887566">
    <property type="component" value="Unplaced"/>
</dbReference>
<name>A0A914XE79_9BILA</name>
<protein>
    <submittedName>
        <fullName evidence="3">Uncharacterized protein</fullName>
    </submittedName>
</protein>
<organism evidence="2 3">
    <name type="scientific">Plectus sambesii</name>
    <dbReference type="NCBI Taxonomy" id="2011161"/>
    <lineage>
        <taxon>Eukaryota</taxon>
        <taxon>Metazoa</taxon>
        <taxon>Ecdysozoa</taxon>
        <taxon>Nematoda</taxon>
        <taxon>Chromadorea</taxon>
        <taxon>Plectida</taxon>
        <taxon>Plectina</taxon>
        <taxon>Plectoidea</taxon>
        <taxon>Plectidae</taxon>
        <taxon>Plectus</taxon>
    </lineage>
</organism>
<proteinExistence type="predicted"/>
<reference evidence="3" key="1">
    <citation type="submission" date="2022-11" db="UniProtKB">
        <authorList>
            <consortium name="WormBaseParasite"/>
        </authorList>
    </citation>
    <scope>IDENTIFICATION</scope>
</reference>
<feature type="transmembrane region" description="Helical" evidence="1">
    <location>
        <begin position="108"/>
        <end position="127"/>
    </location>
</feature>
<evidence type="ECO:0000313" key="3">
    <source>
        <dbReference type="WBParaSite" id="PSAMB.scaffold7853size6995.g30620.t1"/>
    </source>
</evidence>
<accession>A0A914XE79</accession>